<dbReference type="AlphaFoldDB" id="A0A1Q3AZR5"/>
<organism evidence="1 2">
    <name type="scientific">Cephalotus follicularis</name>
    <name type="common">Albany pitcher plant</name>
    <dbReference type="NCBI Taxonomy" id="3775"/>
    <lineage>
        <taxon>Eukaryota</taxon>
        <taxon>Viridiplantae</taxon>
        <taxon>Streptophyta</taxon>
        <taxon>Embryophyta</taxon>
        <taxon>Tracheophyta</taxon>
        <taxon>Spermatophyta</taxon>
        <taxon>Magnoliopsida</taxon>
        <taxon>eudicotyledons</taxon>
        <taxon>Gunneridae</taxon>
        <taxon>Pentapetalae</taxon>
        <taxon>rosids</taxon>
        <taxon>fabids</taxon>
        <taxon>Oxalidales</taxon>
        <taxon>Cephalotaceae</taxon>
        <taxon>Cephalotus</taxon>
    </lineage>
</organism>
<dbReference type="InterPro" id="IPR034566">
    <property type="entry name" value="MTOPVIB_plant"/>
</dbReference>
<dbReference type="FunCoup" id="A0A1Q3AZR5">
    <property type="interactions" value="132"/>
</dbReference>
<comment type="caution">
    <text evidence="1">The sequence shown here is derived from an EMBL/GenBank/DDBJ whole genome shotgun (WGS) entry which is preliminary data.</text>
</comment>
<dbReference type="STRING" id="3775.A0A1Q3AZR5"/>
<dbReference type="InParanoid" id="A0A1Q3AZR5"/>
<proteinExistence type="predicted"/>
<dbReference type="EMBL" id="BDDD01000181">
    <property type="protein sequence ID" value="GAV61022.1"/>
    <property type="molecule type" value="Genomic_DNA"/>
</dbReference>
<accession>A0A1Q3AZR5</accession>
<dbReference type="PANTHER" id="PTHR36722">
    <property type="entry name" value="TYPE 2 DNA TOPOISOMERASE 6 SUBUNIT B-LIKE"/>
    <property type="match status" value="1"/>
</dbReference>
<evidence type="ECO:0008006" key="3">
    <source>
        <dbReference type="Google" id="ProtNLM"/>
    </source>
</evidence>
<dbReference type="OrthoDB" id="1918529at2759"/>
<evidence type="ECO:0000313" key="2">
    <source>
        <dbReference type="Proteomes" id="UP000187406"/>
    </source>
</evidence>
<keyword evidence="2" id="KW-1185">Reference proteome</keyword>
<dbReference type="GO" id="GO:0030674">
    <property type="term" value="F:protein-macromolecule adaptor activity"/>
    <property type="evidence" value="ECO:0007669"/>
    <property type="project" value="TreeGrafter"/>
</dbReference>
<dbReference type="GO" id="GO:0000793">
    <property type="term" value="C:condensed chromosome"/>
    <property type="evidence" value="ECO:0007669"/>
    <property type="project" value="TreeGrafter"/>
</dbReference>
<dbReference type="Proteomes" id="UP000187406">
    <property type="component" value="Unassembled WGS sequence"/>
</dbReference>
<name>A0A1Q3AZR5_CEPFO</name>
<gene>
    <name evidence="1" type="ORF">CFOL_v3_04550</name>
</gene>
<feature type="non-terminal residue" evidence="1">
    <location>
        <position position="474"/>
    </location>
</feature>
<dbReference type="PANTHER" id="PTHR36722:SF1">
    <property type="entry name" value="TYPE 2 DNA TOPOISOMERASE 6 SUBUNIT B-LIKE"/>
    <property type="match status" value="1"/>
</dbReference>
<protein>
    <recommendedName>
        <fullName evidence="3">Type 2 DNA topoisomerase 6 subunit B-like</fullName>
    </recommendedName>
</protein>
<evidence type="ECO:0000313" key="1">
    <source>
        <dbReference type="EMBL" id="GAV61022.1"/>
    </source>
</evidence>
<reference evidence="2" key="1">
    <citation type="submission" date="2016-04" db="EMBL/GenBank/DDBJ databases">
        <title>Cephalotus genome sequencing.</title>
        <authorList>
            <person name="Fukushima K."/>
            <person name="Hasebe M."/>
            <person name="Fang X."/>
        </authorList>
    </citation>
    <scope>NUCLEOTIDE SEQUENCE [LARGE SCALE GENOMIC DNA]</scope>
    <source>
        <strain evidence="2">cv. St1</strain>
    </source>
</reference>
<sequence>MEISSVQNLCVHLISCSFQRCRVANDLCRLSVVLKSSPASDTLQISISDTGIGSCLEEFQGLKYPSDCVGTGNWDGLLSVTTTRIDDDEIYRYHINIRESISTRRLTRLPSNSKNGVKFSGTEVYLSISGRVDVLLAEINRFFQKILILKIPNVAIELVAERGDVAGLQYKNVMLANECNPLPFLALNVERLESCLEDYVLRHGNTLSKKCDSCFPKWEPLKIGSGVASCSESHKSTGLVVEAVLIISEPSEPTSPCLRECNMKTEVLYFKDYLPCSISQSTLNALSCVDWKSYGLTLASVVDQGGCALMEWENLPSCAHIDMLLHCYHKQYPTIICFIFLQKTTQSDRNLTKKAVKLALDNLKEKHAGALVSAHALKICSHAPDLASSIAGLILSSNDSDFQGECFSLLGLQFQEIEREAVEDCIKGKIISVIEMNDRKPQRSKEVASFLFEEDCLDDPRLQDEESDESEGGF</sequence>
<dbReference type="GO" id="GO:0007131">
    <property type="term" value="P:reciprocal meiotic recombination"/>
    <property type="evidence" value="ECO:0007669"/>
    <property type="project" value="TreeGrafter"/>
</dbReference>
<dbReference type="GO" id="GO:0042138">
    <property type="term" value="P:meiotic DNA double-strand break formation"/>
    <property type="evidence" value="ECO:0007669"/>
    <property type="project" value="InterPro"/>
</dbReference>